<proteinExistence type="predicted"/>
<keyword evidence="3" id="KW-1185">Reference proteome</keyword>
<evidence type="ECO:0000313" key="2">
    <source>
        <dbReference type="EMBL" id="KAK1846248.1"/>
    </source>
</evidence>
<comment type="caution">
    <text evidence="2">The sequence shown here is derived from an EMBL/GenBank/DDBJ whole genome shotgun (WGS) entry which is preliminary data.</text>
</comment>
<organism evidence="2 3">
    <name type="scientific">Colletotrichum chrysophilum</name>
    <dbReference type="NCBI Taxonomy" id="1836956"/>
    <lineage>
        <taxon>Eukaryota</taxon>
        <taxon>Fungi</taxon>
        <taxon>Dikarya</taxon>
        <taxon>Ascomycota</taxon>
        <taxon>Pezizomycotina</taxon>
        <taxon>Sordariomycetes</taxon>
        <taxon>Hypocreomycetidae</taxon>
        <taxon>Glomerellales</taxon>
        <taxon>Glomerellaceae</taxon>
        <taxon>Colletotrichum</taxon>
        <taxon>Colletotrichum gloeosporioides species complex</taxon>
    </lineage>
</organism>
<dbReference type="AlphaFoldDB" id="A0AAD9ADN7"/>
<sequence length="75" mass="8253">MRWSSAGFPASAVEDDREVRGNKVSSTSDTTPSPDRPTLVCDPHETPTSMNPKLYPQPTTLPIEEVLRVPQSAWS</sequence>
<gene>
    <name evidence="2" type="ORF">CCHR01_11142</name>
</gene>
<name>A0AAD9ADN7_9PEZI</name>
<dbReference type="Proteomes" id="UP001243330">
    <property type="component" value="Unassembled WGS sequence"/>
</dbReference>
<accession>A0AAD9ADN7</accession>
<feature type="compositionally biased region" description="Low complexity" evidence="1">
    <location>
        <begin position="25"/>
        <end position="38"/>
    </location>
</feature>
<protein>
    <submittedName>
        <fullName evidence="2">Uncharacterized protein</fullName>
    </submittedName>
</protein>
<reference evidence="2" key="1">
    <citation type="submission" date="2023-01" db="EMBL/GenBank/DDBJ databases">
        <title>Colletotrichum chrysophilum M932 genome sequence.</title>
        <authorList>
            <person name="Baroncelli R."/>
        </authorList>
    </citation>
    <scope>NUCLEOTIDE SEQUENCE</scope>
    <source>
        <strain evidence="2">M932</strain>
    </source>
</reference>
<evidence type="ECO:0000256" key="1">
    <source>
        <dbReference type="SAM" id="MobiDB-lite"/>
    </source>
</evidence>
<evidence type="ECO:0000313" key="3">
    <source>
        <dbReference type="Proteomes" id="UP001243330"/>
    </source>
</evidence>
<feature type="region of interest" description="Disordered" evidence="1">
    <location>
        <begin position="1"/>
        <end position="59"/>
    </location>
</feature>
<dbReference type="EMBL" id="JAQOWY010000243">
    <property type="protein sequence ID" value="KAK1846248.1"/>
    <property type="molecule type" value="Genomic_DNA"/>
</dbReference>